<sequence>MTIYEAIEILTKLQIDDLPLPRHREWEAVQLGIEALKRYKVIRANFGKLKDDQLEGET</sequence>
<gene>
    <name evidence="1" type="ORF">TM448B03015_0005</name>
</gene>
<name>A0A6M3Y169_9ZZZZ</name>
<proteinExistence type="predicted"/>
<protein>
    <submittedName>
        <fullName evidence="1">Uncharacterized protein</fullName>
    </submittedName>
</protein>
<evidence type="ECO:0000313" key="1">
    <source>
        <dbReference type="EMBL" id="QJI02236.1"/>
    </source>
</evidence>
<organism evidence="1">
    <name type="scientific">viral metagenome</name>
    <dbReference type="NCBI Taxonomy" id="1070528"/>
    <lineage>
        <taxon>unclassified sequences</taxon>
        <taxon>metagenomes</taxon>
        <taxon>organismal metagenomes</taxon>
    </lineage>
</organism>
<reference evidence="1" key="1">
    <citation type="submission" date="2020-03" db="EMBL/GenBank/DDBJ databases">
        <title>The deep terrestrial virosphere.</title>
        <authorList>
            <person name="Holmfeldt K."/>
            <person name="Nilsson E."/>
            <person name="Simone D."/>
            <person name="Lopez-Fernandez M."/>
            <person name="Wu X."/>
            <person name="de Brujin I."/>
            <person name="Lundin D."/>
            <person name="Andersson A."/>
            <person name="Bertilsson S."/>
            <person name="Dopson M."/>
        </authorList>
    </citation>
    <scope>NUCLEOTIDE SEQUENCE</scope>
    <source>
        <strain evidence="1">TM448B03015</strain>
    </source>
</reference>
<dbReference type="EMBL" id="MT144985">
    <property type="protein sequence ID" value="QJI02236.1"/>
    <property type="molecule type" value="Genomic_DNA"/>
</dbReference>
<accession>A0A6M3Y169</accession>
<dbReference type="AlphaFoldDB" id="A0A6M3Y169"/>